<dbReference type="InterPro" id="IPR048389">
    <property type="entry name" value="YciQ-like_C"/>
</dbReference>
<dbReference type="RefSeq" id="WP_170217844.1">
    <property type="nucleotide sequence ID" value="NZ_CP144375.1"/>
</dbReference>
<dbReference type="Proteomes" id="UP000256269">
    <property type="component" value="Unassembled WGS sequence"/>
</dbReference>
<feature type="signal peptide" evidence="2">
    <location>
        <begin position="1"/>
        <end position="21"/>
    </location>
</feature>
<feature type="transmembrane region" description="Helical" evidence="1">
    <location>
        <begin position="393"/>
        <end position="412"/>
    </location>
</feature>
<feature type="chain" id="PRO_5039274056" evidence="2">
    <location>
        <begin position="22"/>
        <end position="550"/>
    </location>
</feature>
<evidence type="ECO:0000256" key="1">
    <source>
        <dbReference type="SAM" id="Phobius"/>
    </source>
</evidence>
<evidence type="ECO:0000313" key="5">
    <source>
        <dbReference type="EMBL" id="REH42048.1"/>
    </source>
</evidence>
<gene>
    <name evidence="5" type="ORF">BCF44_111353</name>
</gene>
<evidence type="ECO:0000256" key="2">
    <source>
        <dbReference type="SAM" id="SignalP"/>
    </source>
</evidence>
<proteinExistence type="predicted"/>
<evidence type="ECO:0000259" key="3">
    <source>
        <dbReference type="Pfam" id="PF09972"/>
    </source>
</evidence>
<feature type="transmembrane region" description="Helical" evidence="1">
    <location>
        <begin position="418"/>
        <end position="434"/>
    </location>
</feature>
<accession>A0A3E0HC93</accession>
<dbReference type="EMBL" id="QUNO01000011">
    <property type="protein sequence ID" value="REH42048.1"/>
    <property type="molecule type" value="Genomic_DNA"/>
</dbReference>
<keyword evidence="1" id="KW-1133">Transmembrane helix</keyword>
<keyword evidence="1" id="KW-0472">Membrane</keyword>
<evidence type="ECO:0000313" key="6">
    <source>
        <dbReference type="Proteomes" id="UP000256269"/>
    </source>
</evidence>
<comment type="caution">
    <text evidence="5">The sequence shown here is derived from an EMBL/GenBank/DDBJ whole genome shotgun (WGS) entry which is preliminary data.</text>
</comment>
<organism evidence="5 6">
    <name type="scientific">Kutzneria buriramensis</name>
    <dbReference type="NCBI Taxonomy" id="1045776"/>
    <lineage>
        <taxon>Bacteria</taxon>
        <taxon>Bacillati</taxon>
        <taxon>Actinomycetota</taxon>
        <taxon>Actinomycetes</taxon>
        <taxon>Pseudonocardiales</taxon>
        <taxon>Pseudonocardiaceae</taxon>
        <taxon>Kutzneria</taxon>
    </lineage>
</organism>
<reference evidence="5 6" key="1">
    <citation type="submission" date="2018-08" db="EMBL/GenBank/DDBJ databases">
        <title>Genomic Encyclopedia of Archaeal and Bacterial Type Strains, Phase II (KMG-II): from individual species to whole genera.</title>
        <authorList>
            <person name="Goeker M."/>
        </authorList>
    </citation>
    <scope>NUCLEOTIDE SEQUENCE [LARGE SCALE GENOMIC DNA]</scope>
    <source>
        <strain evidence="5 6">DSM 45791</strain>
    </source>
</reference>
<evidence type="ECO:0000259" key="4">
    <source>
        <dbReference type="Pfam" id="PF20990"/>
    </source>
</evidence>
<keyword evidence="1" id="KW-0812">Transmembrane</keyword>
<dbReference type="InterPro" id="IPR018702">
    <property type="entry name" value="DUF2207"/>
</dbReference>
<sequence>MFSNWGLAVATLTFSAGAVFAPHAAAPSDGVQTQIALKVERDGKLTVSEQITVPAGKSANRTAPLRLVSGPDTERVFTVTGAKVSGNGSASADDQNLTVHVGAGTSTISYVVDGAVADQGELEDVRWQVASGWDVTIDRLTVSVVTPAEPQSITCLAGDPDSTTACNLSQIGEGGVPTAEQDKLGAGQRVDFAVGLPRGSVPVNERVESTNTLGSAFALTPQTGIGLVALVVLLLAGLGLLWYARGRDAKALAGDVGPVEVLAKDAQGHVAFASPDGVLPGQVGTVIDEHVDVVDVTATVIDLAVRNYLWIDEVPGGDGVVDWRIVRRNAADDALTAYEKAVYASLLRDADQVQLSQLRGKGVDLAAARAALYSDVVAKEWFARRPDTERSRWWWGGVGIVALGIVLTVVLALTIGHALLGLAVVIAGAALAAGSRSMPARTRRGSALLQQVRGLLTYLTTVSPTDIPDGDREMVFSRSLPYAVVLGQTERWLTTFRGLDPDADGTPGLYWFGETEHARNLDRFASRFPAFLSSLDGVLAQSGHLRSLKS</sequence>
<feature type="domain" description="Predicted membrane protein YciQ-like C-terminal" evidence="4">
    <location>
        <begin position="273"/>
        <end position="496"/>
    </location>
</feature>
<protein>
    <submittedName>
        <fullName evidence="5">Putative membrane protein DUF2207</fullName>
    </submittedName>
</protein>
<dbReference type="AlphaFoldDB" id="A0A3E0HC93"/>
<dbReference type="Pfam" id="PF09972">
    <property type="entry name" value="DUF2207"/>
    <property type="match status" value="1"/>
</dbReference>
<feature type="transmembrane region" description="Helical" evidence="1">
    <location>
        <begin position="224"/>
        <end position="244"/>
    </location>
</feature>
<keyword evidence="6" id="KW-1185">Reference proteome</keyword>
<keyword evidence="2" id="KW-0732">Signal</keyword>
<feature type="domain" description="DUF2207" evidence="3">
    <location>
        <begin position="34"/>
        <end position="194"/>
    </location>
</feature>
<dbReference type="Pfam" id="PF20990">
    <property type="entry name" value="DUF2207_C"/>
    <property type="match status" value="1"/>
</dbReference>
<name>A0A3E0HC93_9PSEU</name>